<evidence type="ECO:0000256" key="4">
    <source>
        <dbReference type="ARBA" id="ARBA00023136"/>
    </source>
</evidence>
<evidence type="ECO:0000259" key="6">
    <source>
        <dbReference type="PROSITE" id="PS51469"/>
    </source>
</evidence>
<dbReference type="GO" id="GO:0034975">
    <property type="term" value="P:protein folding in endoplasmic reticulum"/>
    <property type="evidence" value="ECO:0007669"/>
    <property type="project" value="TreeGrafter"/>
</dbReference>
<comment type="caution">
    <text evidence="7">The sequence shown here is derived from an EMBL/GenBank/DDBJ whole genome shotgun (WGS) entry which is preliminary data.</text>
</comment>
<evidence type="ECO:0000256" key="2">
    <source>
        <dbReference type="ARBA" id="ARBA00022692"/>
    </source>
</evidence>
<evidence type="ECO:0000313" key="7">
    <source>
        <dbReference type="EMBL" id="ORX61698.1"/>
    </source>
</evidence>
<feature type="compositionally biased region" description="Polar residues" evidence="5">
    <location>
        <begin position="460"/>
        <end position="472"/>
    </location>
</feature>
<evidence type="ECO:0000256" key="3">
    <source>
        <dbReference type="ARBA" id="ARBA00022989"/>
    </source>
</evidence>
<keyword evidence="4" id="KW-0472">Membrane</keyword>
<feature type="compositionally biased region" description="Polar residues" evidence="5">
    <location>
        <begin position="548"/>
        <end position="559"/>
    </location>
</feature>
<keyword evidence="8" id="KW-1185">Reference proteome</keyword>
<accession>A0A1X2GVV8</accession>
<dbReference type="AlphaFoldDB" id="A0A1X2GVV8"/>
<dbReference type="InterPro" id="IPR012919">
    <property type="entry name" value="SUN_dom"/>
</dbReference>
<dbReference type="PANTHER" id="PTHR12953">
    <property type="entry name" value="MEMBRANE PROTEIN CH1 RELATED"/>
    <property type="match status" value="1"/>
</dbReference>
<keyword evidence="2" id="KW-0812">Transmembrane</keyword>
<feature type="compositionally biased region" description="Basic and acidic residues" evidence="5">
    <location>
        <begin position="882"/>
        <end position="891"/>
    </location>
</feature>
<feature type="region of interest" description="Disordered" evidence="5">
    <location>
        <begin position="339"/>
        <end position="421"/>
    </location>
</feature>
<dbReference type="GO" id="GO:0012505">
    <property type="term" value="C:endomembrane system"/>
    <property type="evidence" value="ECO:0007669"/>
    <property type="project" value="UniProtKB-SubCell"/>
</dbReference>
<feature type="domain" description="SUN" evidence="6">
    <location>
        <begin position="132"/>
        <end position="296"/>
    </location>
</feature>
<dbReference type="InterPro" id="IPR045120">
    <property type="entry name" value="Suco/Slp1-like"/>
</dbReference>
<feature type="compositionally biased region" description="Basic and acidic residues" evidence="5">
    <location>
        <begin position="406"/>
        <end position="418"/>
    </location>
</feature>
<feature type="compositionally biased region" description="Low complexity" evidence="5">
    <location>
        <begin position="569"/>
        <end position="579"/>
    </location>
</feature>
<dbReference type="Gene3D" id="2.60.120.260">
    <property type="entry name" value="Galactose-binding domain-like"/>
    <property type="match status" value="1"/>
</dbReference>
<evidence type="ECO:0000256" key="1">
    <source>
        <dbReference type="ARBA" id="ARBA00004308"/>
    </source>
</evidence>
<organism evidence="7 8">
    <name type="scientific">Hesseltinella vesiculosa</name>
    <dbReference type="NCBI Taxonomy" id="101127"/>
    <lineage>
        <taxon>Eukaryota</taxon>
        <taxon>Fungi</taxon>
        <taxon>Fungi incertae sedis</taxon>
        <taxon>Mucoromycota</taxon>
        <taxon>Mucoromycotina</taxon>
        <taxon>Mucoromycetes</taxon>
        <taxon>Mucorales</taxon>
        <taxon>Cunninghamellaceae</taxon>
        <taxon>Hesseltinella</taxon>
    </lineage>
</organism>
<feature type="compositionally biased region" description="Basic and acidic residues" evidence="5">
    <location>
        <begin position="584"/>
        <end position="608"/>
    </location>
</feature>
<feature type="region of interest" description="Disordered" evidence="5">
    <location>
        <begin position="800"/>
        <end position="903"/>
    </location>
</feature>
<dbReference type="GO" id="GO:0016020">
    <property type="term" value="C:membrane"/>
    <property type="evidence" value="ECO:0007669"/>
    <property type="project" value="InterPro"/>
</dbReference>
<sequence length="903" mass="99996">MCPGERRMPDPDAVLFQQDVLAELDTLYPHQMRTAIDHASPAPPADPLTQGPLPASPLPSSNGNTRVPFPSFEEWKIKQQEKAGDHGEQQMRKPKRKPSPGSHLGRQTIDSVDGDFSDDRRPNNTYDEDEYIAPQPSKGKNDNRLARVPLKPLKERFNYAWTICAATVRDVNKEARGAQSILYESKDQYLLNRCSADKFVVIHLCDEILIDTIVLANYEFFSSTFKDFRVYVANTYPTTDWKLLGQWQAHNARDLQIFHVQNRIGWFEYMKIEFLTHYGNEYYCPLSLVRVHGMTEMEYWYAVESHEGAADGEIESEQAKGLWPADVREEIIQPQMVTNTSEWFPIAMPEDDPDQDRYIESDEDDNNGALENLDQPVPSRPQDVVLPNDPPLSDTIHQPPSPPPDAIDHAVDPDHATKGADTATPQATLVDAADPLDAETPSLLIASTSIARHDQVESALPSSAGDQVSQLGQVGDGWAGDTDPTPGTGLPLADATPSTIDIPSPDATGPEASASVFPQASSTDTPNLTEHAPAEPGDWPEQVGPPSIGSSHFLDNSTLMDAPNGMVHQQPPTNNTQQPSAKPDSAEDGRPVKPAEDQSRPNKPKESTQESIYKIIMKRLSALEQNATLSTQYLDAQNHMLNDMFTEIEKRHQEQLMVVLERLNETASSRIDSIKRRYELSYEDLKTQMDSNLQEMAAKISILTDQISFERRLAVTQWIIVIMLVVGMALSRGTLTTLSPVMLAQAMERKRRELASKKKDLDSAAAAVAAAEPRIKLDMDGKKAAALEALRLHLVHRANLSPSPKLKPSLTSSDTTASTSSRPTSTPILDPPQKANRQRRRSSPASHDPQLTSSTTSSHTTTTSAQPRRPYRRSISLQDATNTHDDVDPATKRPNLSLDTNDS</sequence>
<dbReference type="STRING" id="101127.A0A1X2GVV8"/>
<dbReference type="OrthoDB" id="266334at2759"/>
<feature type="compositionally biased region" description="Low complexity" evidence="5">
    <location>
        <begin position="852"/>
        <end position="864"/>
    </location>
</feature>
<feature type="compositionally biased region" description="Low complexity" evidence="5">
    <location>
        <begin position="800"/>
        <end position="827"/>
    </location>
</feature>
<evidence type="ECO:0000256" key="5">
    <source>
        <dbReference type="SAM" id="MobiDB-lite"/>
    </source>
</evidence>
<dbReference type="PROSITE" id="PS51469">
    <property type="entry name" value="SUN"/>
    <property type="match status" value="1"/>
</dbReference>
<comment type="subcellular location">
    <subcellularLocation>
        <location evidence="1">Endomembrane system</location>
    </subcellularLocation>
</comment>
<dbReference type="Pfam" id="PF07738">
    <property type="entry name" value="Sad1_UNC"/>
    <property type="match status" value="1"/>
</dbReference>
<name>A0A1X2GVV8_9FUNG</name>
<gene>
    <name evidence="7" type="ORF">DM01DRAFT_1332288</name>
</gene>
<feature type="region of interest" description="Disordered" evidence="5">
    <location>
        <begin position="32"/>
        <end position="145"/>
    </location>
</feature>
<feature type="compositionally biased region" description="Basic and acidic residues" evidence="5">
    <location>
        <begin position="73"/>
        <end position="91"/>
    </location>
</feature>
<reference evidence="7 8" key="1">
    <citation type="submission" date="2016-07" db="EMBL/GenBank/DDBJ databases">
        <title>Pervasive Adenine N6-methylation of Active Genes in Fungi.</title>
        <authorList>
            <consortium name="DOE Joint Genome Institute"/>
            <person name="Mondo S.J."/>
            <person name="Dannebaum R.O."/>
            <person name="Kuo R.C."/>
            <person name="Labutti K."/>
            <person name="Haridas S."/>
            <person name="Kuo A."/>
            <person name="Salamov A."/>
            <person name="Ahrendt S.R."/>
            <person name="Lipzen A."/>
            <person name="Sullivan W."/>
            <person name="Andreopoulos W.B."/>
            <person name="Clum A."/>
            <person name="Lindquist E."/>
            <person name="Daum C."/>
            <person name="Ramamoorthy G.K."/>
            <person name="Gryganskyi A."/>
            <person name="Culley D."/>
            <person name="Magnuson J.K."/>
            <person name="James T.Y."/>
            <person name="O'Malley M.A."/>
            <person name="Stajich J.E."/>
            <person name="Spatafora J.W."/>
            <person name="Visel A."/>
            <person name="Grigoriev I.V."/>
        </authorList>
    </citation>
    <scope>NUCLEOTIDE SEQUENCE [LARGE SCALE GENOMIC DNA]</scope>
    <source>
        <strain evidence="7 8">NRRL 3301</strain>
    </source>
</reference>
<feature type="compositionally biased region" description="Polar residues" evidence="5">
    <location>
        <begin position="516"/>
        <end position="528"/>
    </location>
</feature>
<keyword evidence="3" id="KW-1133">Transmembrane helix</keyword>
<proteinExistence type="predicted"/>
<dbReference type="GO" id="GO:0005737">
    <property type="term" value="C:cytoplasm"/>
    <property type="evidence" value="ECO:0007669"/>
    <property type="project" value="TreeGrafter"/>
</dbReference>
<dbReference type="PANTHER" id="PTHR12953:SF0">
    <property type="entry name" value="SUN DOMAIN-CONTAINING OSSIFICATION FACTOR"/>
    <property type="match status" value="1"/>
</dbReference>
<evidence type="ECO:0000313" key="8">
    <source>
        <dbReference type="Proteomes" id="UP000242146"/>
    </source>
</evidence>
<feature type="region of interest" description="Disordered" evidence="5">
    <location>
        <begin position="456"/>
        <end position="611"/>
    </location>
</feature>
<dbReference type="EMBL" id="MCGT01000003">
    <property type="protein sequence ID" value="ORX61698.1"/>
    <property type="molecule type" value="Genomic_DNA"/>
</dbReference>
<dbReference type="Proteomes" id="UP000242146">
    <property type="component" value="Unassembled WGS sequence"/>
</dbReference>
<protein>
    <recommendedName>
        <fullName evidence="6">SUN domain-containing protein</fullName>
    </recommendedName>
</protein>